<sequence length="127" mass="13637">MVTLRDALAAAVGHHQAGRLIEARPLYHSILRSQPGHPDALHLLGVLESQCGRPTMALPLLRRAVALLPGDADFLGNLARTLRAAGQTGAAERAFARTAALDPAGAVRQAARRRGHHRRQPADRLSR</sequence>
<dbReference type="Gene3D" id="1.25.40.10">
    <property type="entry name" value="Tetratricopeptide repeat domain"/>
    <property type="match status" value="1"/>
</dbReference>
<keyword evidence="3" id="KW-1185">Reference proteome</keyword>
<evidence type="ECO:0000313" key="2">
    <source>
        <dbReference type="EMBL" id="MDQ2102199.1"/>
    </source>
</evidence>
<feature type="compositionally biased region" description="Basic residues" evidence="1">
    <location>
        <begin position="110"/>
        <end position="119"/>
    </location>
</feature>
<evidence type="ECO:0000256" key="1">
    <source>
        <dbReference type="SAM" id="MobiDB-lite"/>
    </source>
</evidence>
<dbReference type="Pfam" id="PF14559">
    <property type="entry name" value="TPR_19"/>
    <property type="match status" value="1"/>
</dbReference>
<protein>
    <submittedName>
        <fullName evidence="2">Tetratricopeptide repeat protein</fullName>
    </submittedName>
</protein>
<name>A0ABU0WF20_9PROT</name>
<dbReference type="Proteomes" id="UP001227317">
    <property type="component" value="Unassembled WGS sequence"/>
</dbReference>
<dbReference type="EMBL" id="JAUJFI010000016">
    <property type="protein sequence ID" value="MDQ2102199.1"/>
    <property type="molecule type" value="Genomic_DNA"/>
</dbReference>
<proteinExistence type="predicted"/>
<dbReference type="InterPro" id="IPR011990">
    <property type="entry name" value="TPR-like_helical_dom_sf"/>
</dbReference>
<feature type="region of interest" description="Disordered" evidence="1">
    <location>
        <begin position="104"/>
        <end position="127"/>
    </location>
</feature>
<dbReference type="SUPFAM" id="SSF48452">
    <property type="entry name" value="TPR-like"/>
    <property type="match status" value="1"/>
</dbReference>
<dbReference type="RefSeq" id="WP_306704178.1">
    <property type="nucleotide sequence ID" value="NZ_JAUJFI010000016.1"/>
</dbReference>
<feature type="non-terminal residue" evidence="2">
    <location>
        <position position="127"/>
    </location>
</feature>
<comment type="caution">
    <text evidence="2">The sequence shown here is derived from an EMBL/GenBank/DDBJ whole genome shotgun (WGS) entry which is preliminary data.</text>
</comment>
<organism evidence="2 3">
    <name type="scientific">Azospirillum isscasi</name>
    <dbReference type="NCBI Taxonomy" id="3053926"/>
    <lineage>
        <taxon>Bacteria</taxon>
        <taxon>Pseudomonadati</taxon>
        <taxon>Pseudomonadota</taxon>
        <taxon>Alphaproteobacteria</taxon>
        <taxon>Rhodospirillales</taxon>
        <taxon>Azospirillaceae</taxon>
        <taxon>Azospirillum</taxon>
    </lineage>
</organism>
<gene>
    <name evidence="2" type="ORF">QSG27_05790</name>
</gene>
<evidence type="ECO:0000313" key="3">
    <source>
        <dbReference type="Proteomes" id="UP001227317"/>
    </source>
</evidence>
<reference evidence="2 3" key="1">
    <citation type="submission" date="2023-06" db="EMBL/GenBank/DDBJ databases">
        <title>Azospirillum isscasensis sp.nov, a bacterium isolated from rhizosphere soil of rice.</title>
        <authorList>
            <person name="Wang H."/>
        </authorList>
    </citation>
    <scope>NUCLEOTIDE SEQUENCE [LARGE SCALE GENOMIC DNA]</scope>
    <source>
        <strain evidence="2 3">C340-1</strain>
    </source>
</reference>
<accession>A0ABU0WF20</accession>